<name>X1ATG0_9ZZZZ</name>
<accession>X1ATG0</accession>
<sequence>TIYLTMWMTEDECAELIGAKDQMITIFYYKKAGKRIYIKFKYGDHTKPGSSYEIIDHVLFKQLVTGELEEIGPCY</sequence>
<evidence type="ECO:0000313" key="1">
    <source>
        <dbReference type="EMBL" id="GAG86199.1"/>
    </source>
</evidence>
<proteinExistence type="predicted"/>
<dbReference type="AlphaFoldDB" id="X1ATG0"/>
<comment type="caution">
    <text evidence="1">The sequence shown here is derived from an EMBL/GenBank/DDBJ whole genome shotgun (WGS) entry which is preliminary data.</text>
</comment>
<protein>
    <submittedName>
        <fullName evidence="1">Uncharacterized protein</fullName>
    </submittedName>
</protein>
<reference evidence="1" key="1">
    <citation type="journal article" date="2014" name="Front. Microbiol.">
        <title>High frequency of phylogenetically diverse reductive dehalogenase-homologous genes in deep subseafloor sedimentary metagenomes.</title>
        <authorList>
            <person name="Kawai M."/>
            <person name="Futagami T."/>
            <person name="Toyoda A."/>
            <person name="Takaki Y."/>
            <person name="Nishi S."/>
            <person name="Hori S."/>
            <person name="Arai W."/>
            <person name="Tsubouchi T."/>
            <person name="Morono Y."/>
            <person name="Uchiyama I."/>
            <person name="Ito T."/>
            <person name="Fujiyama A."/>
            <person name="Inagaki F."/>
            <person name="Takami H."/>
        </authorList>
    </citation>
    <scope>NUCLEOTIDE SEQUENCE</scope>
    <source>
        <strain evidence="1">Expedition CK06-06</strain>
    </source>
</reference>
<dbReference type="EMBL" id="BART01014216">
    <property type="protein sequence ID" value="GAG86199.1"/>
    <property type="molecule type" value="Genomic_DNA"/>
</dbReference>
<gene>
    <name evidence="1" type="ORF">S01H4_28529</name>
</gene>
<organism evidence="1">
    <name type="scientific">marine sediment metagenome</name>
    <dbReference type="NCBI Taxonomy" id="412755"/>
    <lineage>
        <taxon>unclassified sequences</taxon>
        <taxon>metagenomes</taxon>
        <taxon>ecological metagenomes</taxon>
    </lineage>
</organism>
<feature type="non-terminal residue" evidence="1">
    <location>
        <position position="1"/>
    </location>
</feature>